<dbReference type="Proteomes" id="UP000242715">
    <property type="component" value="Unassembled WGS sequence"/>
</dbReference>
<proteinExistence type="predicted"/>
<reference evidence="2" key="1">
    <citation type="journal article" date="2017" name="Front. Plant Sci.">
        <title>Climate Clever Clovers: New Paradigm to Reduce the Environmental Footprint of Ruminants by Breeding Low Methanogenic Forages Utilizing Haplotype Variation.</title>
        <authorList>
            <person name="Kaur P."/>
            <person name="Appels R."/>
            <person name="Bayer P.E."/>
            <person name="Keeble-Gagnere G."/>
            <person name="Wang J."/>
            <person name="Hirakawa H."/>
            <person name="Shirasawa K."/>
            <person name="Vercoe P."/>
            <person name="Stefanova K."/>
            <person name="Durmic Z."/>
            <person name="Nichols P."/>
            <person name="Revell C."/>
            <person name="Isobe S.N."/>
            <person name="Edwards D."/>
            <person name="Erskine W."/>
        </authorList>
    </citation>
    <scope>NUCLEOTIDE SEQUENCE [LARGE SCALE GENOMIC DNA]</scope>
    <source>
        <strain evidence="2">cv. Daliak</strain>
    </source>
</reference>
<protein>
    <submittedName>
        <fullName evidence="1">Uncharacterized protein</fullName>
    </submittedName>
</protein>
<accession>A0A2Z6P5R6</accession>
<sequence>MSIIETTIQAINNYSSSLVVISGALGFITNTNQNPLISGCFSGTCFVLMLLDSQTCYSFVIADL</sequence>
<dbReference type="AlphaFoldDB" id="A0A2Z6P5R6"/>
<dbReference type="EMBL" id="DF973975">
    <property type="protein sequence ID" value="GAU43495.1"/>
    <property type="molecule type" value="Genomic_DNA"/>
</dbReference>
<evidence type="ECO:0000313" key="2">
    <source>
        <dbReference type="Proteomes" id="UP000242715"/>
    </source>
</evidence>
<gene>
    <name evidence="1" type="ORF">TSUD_92060</name>
</gene>
<name>A0A2Z6P5R6_TRISU</name>
<organism evidence="1 2">
    <name type="scientific">Trifolium subterraneum</name>
    <name type="common">Subterranean clover</name>
    <dbReference type="NCBI Taxonomy" id="3900"/>
    <lineage>
        <taxon>Eukaryota</taxon>
        <taxon>Viridiplantae</taxon>
        <taxon>Streptophyta</taxon>
        <taxon>Embryophyta</taxon>
        <taxon>Tracheophyta</taxon>
        <taxon>Spermatophyta</taxon>
        <taxon>Magnoliopsida</taxon>
        <taxon>eudicotyledons</taxon>
        <taxon>Gunneridae</taxon>
        <taxon>Pentapetalae</taxon>
        <taxon>rosids</taxon>
        <taxon>fabids</taxon>
        <taxon>Fabales</taxon>
        <taxon>Fabaceae</taxon>
        <taxon>Papilionoideae</taxon>
        <taxon>50 kb inversion clade</taxon>
        <taxon>NPAAA clade</taxon>
        <taxon>Hologalegina</taxon>
        <taxon>IRL clade</taxon>
        <taxon>Trifolieae</taxon>
        <taxon>Trifolium</taxon>
    </lineage>
</organism>
<keyword evidence="2" id="KW-1185">Reference proteome</keyword>
<evidence type="ECO:0000313" key="1">
    <source>
        <dbReference type="EMBL" id="GAU43495.1"/>
    </source>
</evidence>